<comment type="caution">
    <text evidence="2">The sequence shown here is derived from an EMBL/GenBank/DDBJ whole genome shotgun (WGS) entry which is preliminary data.</text>
</comment>
<name>A0ABV9BDU4_9ACTN</name>
<feature type="compositionally biased region" description="Pro residues" evidence="1">
    <location>
        <begin position="56"/>
        <end position="67"/>
    </location>
</feature>
<organism evidence="2 3">
    <name type="scientific">Streptomyces ehimensis</name>
    <dbReference type="NCBI Taxonomy" id="68195"/>
    <lineage>
        <taxon>Bacteria</taxon>
        <taxon>Bacillati</taxon>
        <taxon>Actinomycetota</taxon>
        <taxon>Actinomycetes</taxon>
        <taxon>Kitasatosporales</taxon>
        <taxon>Streptomycetaceae</taxon>
        <taxon>Streptomyces</taxon>
    </lineage>
</organism>
<feature type="region of interest" description="Disordered" evidence="1">
    <location>
        <begin position="49"/>
        <end position="79"/>
    </location>
</feature>
<gene>
    <name evidence="2" type="ORF">ACFPEN_04645</name>
</gene>
<dbReference type="EMBL" id="JBHSFS010000002">
    <property type="protein sequence ID" value="MFC4512220.1"/>
    <property type="molecule type" value="Genomic_DNA"/>
</dbReference>
<keyword evidence="3" id="KW-1185">Reference proteome</keyword>
<protein>
    <submittedName>
        <fullName evidence="2">Uncharacterized protein</fullName>
    </submittedName>
</protein>
<evidence type="ECO:0000313" key="3">
    <source>
        <dbReference type="Proteomes" id="UP001595990"/>
    </source>
</evidence>
<evidence type="ECO:0000256" key="1">
    <source>
        <dbReference type="SAM" id="MobiDB-lite"/>
    </source>
</evidence>
<reference evidence="3" key="1">
    <citation type="journal article" date="2019" name="Int. J. Syst. Evol. Microbiol.">
        <title>The Global Catalogue of Microorganisms (GCM) 10K type strain sequencing project: providing services to taxonomists for standard genome sequencing and annotation.</title>
        <authorList>
            <consortium name="The Broad Institute Genomics Platform"/>
            <consortium name="The Broad Institute Genome Sequencing Center for Infectious Disease"/>
            <person name="Wu L."/>
            <person name="Ma J."/>
        </authorList>
    </citation>
    <scope>NUCLEOTIDE SEQUENCE [LARGE SCALE GENOMIC DNA]</scope>
    <source>
        <strain evidence="3">CECT 8064</strain>
    </source>
</reference>
<accession>A0ABV9BDU4</accession>
<proteinExistence type="predicted"/>
<sequence length="79" mass="8456">MLSVAARAYANPQGIVAETVGPYSVQRPQAGLYMTRDERRSLKLMAGRGGAFTINPTPPGAGAPPGRPASWDLPWRYGQ</sequence>
<evidence type="ECO:0000313" key="2">
    <source>
        <dbReference type="EMBL" id="MFC4512220.1"/>
    </source>
</evidence>
<dbReference type="RefSeq" id="WP_417922300.1">
    <property type="nucleotide sequence ID" value="NZ_JBHSFS010000002.1"/>
</dbReference>
<dbReference type="Proteomes" id="UP001595990">
    <property type="component" value="Unassembled WGS sequence"/>
</dbReference>